<dbReference type="InterPro" id="IPR027417">
    <property type="entry name" value="P-loop_NTPase"/>
</dbReference>
<evidence type="ECO:0000313" key="8">
    <source>
        <dbReference type="Proteomes" id="UP001431313"/>
    </source>
</evidence>
<keyword evidence="8" id="KW-1185">Reference proteome</keyword>
<keyword evidence="2" id="KW-0547">Nucleotide-binding</keyword>
<dbReference type="SMART" id="SM00382">
    <property type="entry name" value="AAA"/>
    <property type="match status" value="1"/>
</dbReference>
<dbReference type="InterPro" id="IPR003593">
    <property type="entry name" value="AAA+_ATPase"/>
</dbReference>
<evidence type="ECO:0000256" key="5">
    <source>
        <dbReference type="SAM" id="MobiDB-lite"/>
    </source>
</evidence>
<evidence type="ECO:0000256" key="1">
    <source>
        <dbReference type="ARBA" id="ARBA00022448"/>
    </source>
</evidence>
<dbReference type="SUPFAM" id="SSF52540">
    <property type="entry name" value="P-loop containing nucleoside triphosphate hydrolases"/>
    <property type="match status" value="1"/>
</dbReference>
<dbReference type="InterPro" id="IPR017871">
    <property type="entry name" value="ABC_transporter-like_CS"/>
</dbReference>
<evidence type="ECO:0000256" key="4">
    <source>
        <dbReference type="ARBA" id="ARBA00022967"/>
    </source>
</evidence>
<comment type="caution">
    <text evidence="7">The sequence shown here is derived from an EMBL/GenBank/DDBJ whole genome shotgun (WGS) entry which is preliminary data.</text>
</comment>
<dbReference type="EMBL" id="JANUGQ010000028">
    <property type="protein sequence ID" value="MCS0638949.1"/>
    <property type="molecule type" value="Genomic_DNA"/>
</dbReference>
<dbReference type="GO" id="GO:0005524">
    <property type="term" value="F:ATP binding"/>
    <property type="evidence" value="ECO:0007669"/>
    <property type="project" value="UniProtKB-KW"/>
</dbReference>
<dbReference type="InterPro" id="IPR003439">
    <property type="entry name" value="ABC_transporter-like_ATP-bd"/>
</dbReference>
<feature type="compositionally biased region" description="Gly residues" evidence="5">
    <location>
        <begin position="38"/>
        <end position="48"/>
    </location>
</feature>
<dbReference type="Pfam" id="PF00005">
    <property type="entry name" value="ABC_tran"/>
    <property type="match status" value="2"/>
</dbReference>
<gene>
    <name evidence="7" type="ORF">NX801_25530</name>
</gene>
<dbReference type="PROSITE" id="PS00211">
    <property type="entry name" value="ABC_TRANSPORTER_1"/>
    <property type="match status" value="1"/>
</dbReference>
<reference evidence="7" key="1">
    <citation type="submission" date="2022-08" db="EMBL/GenBank/DDBJ databases">
        <authorList>
            <person name="Somphong A."/>
            <person name="Phongsopitanun W."/>
        </authorList>
    </citation>
    <scope>NUCLEOTIDE SEQUENCE</scope>
    <source>
        <strain evidence="7">LP05-1</strain>
    </source>
</reference>
<evidence type="ECO:0000256" key="2">
    <source>
        <dbReference type="ARBA" id="ARBA00022741"/>
    </source>
</evidence>
<name>A0ABT2CNF5_9ACTN</name>
<evidence type="ECO:0000259" key="6">
    <source>
        <dbReference type="PROSITE" id="PS50893"/>
    </source>
</evidence>
<dbReference type="PANTHER" id="PTHR42794">
    <property type="entry name" value="HEMIN IMPORT ATP-BINDING PROTEIN HMUV"/>
    <property type="match status" value="1"/>
</dbReference>
<keyword evidence="3 7" id="KW-0067">ATP-binding</keyword>
<dbReference type="CDD" id="cd03214">
    <property type="entry name" value="ABC_Iron-Siderophores_B12_Hemin"/>
    <property type="match status" value="1"/>
</dbReference>
<dbReference type="Gene3D" id="3.40.50.300">
    <property type="entry name" value="P-loop containing nucleotide triphosphate hydrolases"/>
    <property type="match status" value="1"/>
</dbReference>
<accession>A0ABT2CNF5</accession>
<keyword evidence="4" id="KW-1278">Translocase</keyword>
<dbReference type="Proteomes" id="UP001431313">
    <property type="component" value="Unassembled WGS sequence"/>
</dbReference>
<evidence type="ECO:0000313" key="7">
    <source>
        <dbReference type="EMBL" id="MCS0638949.1"/>
    </source>
</evidence>
<protein>
    <submittedName>
        <fullName evidence="7">Heme ABC transporter ATP-binding protein</fullName>
    </submittedName>
</protein>
<dbReference type="PANTHER" id="PTHR42794:SF1">
    <property type="entry name" value="HEMIN IMPORT ATP-BINDING PROTEIN HMUV"/>
    <property type="match status" value="1"/>
</dbReference>
<feature type="region of interest" description="Disordered" evidence="5">
    <location>
        <begin position="33"/>
        <end position="68"/>
    </location>
</feature>
<organism evidence="7 8">
    <name type="scientific">Streptomyces pyxinae</name>
    <dbReference type="NCBI Taxonomy" id="2970734"/>
    <lineage>
        <taxon>Bacteria</taxon>
        <taxon>Bacillati</taxon>
        <taxon>Actinomycetota</taxon>
        <taxon>Actinomycetes</taxon>
        <taxon>Kitasatosporales</taxon>
        <taxon>Streptomycetaceae</taxon>
        <taxon>Streptomyces</taxon>
    </lineage>
</organism>
<dbReference type="PROSITE" id="PS50893">
    <property type="entry name" value="ABC_TRANSPORTER_2"/>
    <property type="match status" value="1"/>
</dbReference>
<proteinExistence type="predicted"/>
<sequence>MTVRAGEVLALVGPNGAGKSTLLSVLAGDLAPETGVGTDTGGGAGGRAKTGAGTETRSGAGDGAGTSGGAGAGHGVWIAGRLAGDWSAPELALRRAVLPQAATLAFPFPVVEVVRMGRAPWAGTAREERDEEVVAGAMAATEVAAFAGRPFPSLSGGERARVALARVLAQEAPLMLLDEPTAALDLRHQELVLRLCRERAAAGHAVVVVLHDLGLAAAYADRVAVLHDGRVAADGPPAEVLRDELLTGVYRQPVEVLAHPRTGAPLVLPRRDGPTTG</sequence>
<evidence type="ECO:0000256" key="3">
    <source>
        <dbReference type="ARBA" id="ARBA00022840"/>
    </source>
</evidence>
<keyword evidence="1" id="KW-0813">Transport</keyword>
<feature type="domain" description="ABC transporter" evidence="6">
    <location>
        <begin position="1"/>
        <end position="253"/>
    </location>
</feature>